<keyword evidence="2" id="KW-0436">Ligase</keyword>
<feature type="non-terminal residue" evidence="3">
    <location>
        <position position="1"/>
    </location>
</feature>
<proteinExistence type="inferred from homology"/>
<gene>
    <name evidence="3" type="ORF">AFUS01_LOCUS33438</name>
</gene>
<dbReference type="GO" id="GO:0016405">
    <property type="term" value="F:CoA-ligase activity"/>
    <property type="evidence" value="ECO:0007669"/>
    <property type="project" value="TreeGrafter"/>
</dbReference>
<dbReference type="AlphaFoldDB" id="A0A8J2KTW6"/>
<evidence type="ECO:0000313" key="3">
    <source>
        <dbReference type="EMBL" id="CAG7823209.1"/>
    </source>
</evidence>
<comment type="similarity">
    <text evidence="1">Belongs to the ATP-dependent AMP-binding enzyme family.</text>
</comment>
<dbReference type="OrthoDB" id="10253869at2759"/>
<protein>
    <recommendedName>
        <fullName evidence="5">AMP-dependent synthetase/ligase domain-containing protein</fullName>
    </recommendedName>
</protein>
<dbReference type="Proteomes" id="UP000708208">
    <property type="component" value="Unassembled WGS sequence"/>
</dbReference>
<name>A0A8J2KTW6_9HEXA</name>
<accession>A0A8J2KTW6</accession>
<dbReference type="PANTHER" id="PTHR24096:SF149">
    <property type="entry name" value="AMP-BINDING DOMAIN-CONTAINING PROTEIN-RELATED"/>
    <property type="match status" value="1"/>
</dbReference>
<dbReference type="PANTHER" id="PTHR24096">
    <property type="entry name" value="LONG-CHAIN-FATTY-ACID--COA LIGASE"/>
    <property type="match status" value="1"/>
</dbReference>
<evidence type="ECO:0000256" key="2">
    <source>
        <dbReference type="ARBA" id="ARBA00022598"/>
    </source>
</evidence>
<evidence type="ECO:0008006" key="5">
    <source>
        <dbReference type="Google" id="ProtNLM"/>
    </source>
</evidence>
<organism evidence="3 4">
    <name type="scientific">Allacma fusca</name>
    <dbReference type="NCBI Taxonomy" id="39272"/>
    <lineage>
        <taxon>Eukaryota</taxon>
        <taxon>Metazoa</taxon>
        <taxon>Ecdysozoa</taxon>
        <taxon>Arthropoda</taxon>
        <taxon>Hexapoda</taxon>
        <taxon>Collembola</taxon>
        <taxon>Symphypleona</taxon>
        <taxon>Sminthuridae</taxon>
        <taxon>Allacma</taxon>
    </lineage>
</organism>
<feature type="non-terminal residue" evidence="3">
    <location>
        <position position="120"/>
    </location>
</feature>
<reference evidence="3" key="1">
    <citation type="submission" date="2021-06" db="EMBL/GenBank/DDBJ databases">
        <authorList>
            <person name="Hodson N. C."/>
            <person name="Mongue J. A."/>
            <person name="Jaron S. K."/>
        </authorList>
    </citation>
    <scope>NUCLEOTIDE SEQUENCE</scope>
</reference>
<sequence length="120" mass="13431">MTEVGFLTANVEWQEIDGKITATLGGMNFNGGKLPPGGSVRIKDIETGDFLGAGQRGELWFKNAVVCPGYWKNEEVSRLTFQEGWISTGDLGYYDNDGNIYVLNRIKEVFKYYNNHITPS</sequence>
<keyword evidence="4" id="KW-1185">Reference proteome</keyword>
<evidence type="ECO:0000313" key="4">
    <source>
        <dbReference type="Proteomes" id="UP000708208"/>
    </source>
</evidence>
<evidence type="ECO:0000256" key="1">
    <source>
        <dbReference type="ARBA" id="ARBA00006432"/>
    </source>
</evidence>
<comment type="caution">
    <text evidence="3">The sequence shown here is derived from an EMBL/GenBank/DDBJ whole genome shotgun (WGS) entry which is preliminary data.</text>
</comment>
<dbReference type="EMBL" id="CAJVCH010528818">
    <property type="protein sequence ID" value="CAG7823209.1"/>
    <property type="molecule type" value="Genomic_DNA"/>
</dbReference>